<dbReference type="SUPFAM" id="SSF55753">
    <property type="entry name" value="Actin depolymerizing proteins"/>
    <property type="match status" value="3"/>
</dbReference>
<sequence>MQPRAMHLAVAAMALIGATLAATVPSGSGRKLNIPAFNSAGKTKGLEIWRVENFNPVAVPKAEYGKFYTGDSYIILNTNIDKNNKKSHDAHFWLGLKTTQDEAGSAAILTVQLDDLLDGVPVQHREVEGSESDLFLGYFKGGVRYLEGGVASGFKHVETNAAMPKRLFHIKGSKNIRVRQVELAVSAMNKGDCFILDNDRNIYVWVGPKANRIEKLKAINVANDIRDQDHNGRAQVHTIDEFSTLTDQENFFKLLGSGAPNLVPEQSAAKEDAAFEKADAARVALYKVTDSKGGKLAVEQITQKPLKQEMLKPEDCFILDTGSGLYAWIGKSASQQEKTEAFVKAQEFIKSKKYPAWTPVQRIVQNAESAPFKHFFQTWRDGGATGSRLV</sequence>
<dbReference type="AlphaFoldDB" id="A0A1Q3FNS1"/>
<dbReference type="GO" id="GO:0005546">
    <property type="term" value="F:phosphatidylinositol-4,5-bisphosphate binding"/>
    <property type="evidence" value="ECO:0007669"/>
    <property type="project" value="TreeGrafter"/>
</dbReference>
<dbReference type="InterPro" id="IPR029006">
    <property type="entry name" value="ADF-H/Gelsolin-like_dom_sf"/>
</dbReference>
<accession>A0A1Q3FNS1</accession>
<protein>
    <submittedName>
        <fullName evidence="4">Putative actin regulatory gelsolin/villin family</fullName>
    </submittedName>
</protein>
<dbReference type="GO" id="GO:0008154">
    <property type="term" value="P:actin polymerization or depolymerization"/>
    <property type="evidence" value="ECO:0007669"/>
    <property type="project" value="TreeGrafter"/>
</dbReference>
<dbReference type="PANTHER" id="PTHR11977">
    <property type="entry name" value="VILLIN"/>
    <property type="match status" value="1"/>
</dbReference>
<feature type="chain" id="PRO_5012456401" evidence="2">
    <location>
        <begin position="22"/>
        <end position="390"/>
    </location>
</feature>
<dbReference type="GO" id="GO:0051016">
    <property type="term" value="P:barbed-end actin filament capping"/>
    <property type="evidence" value="ECO:0007669"/>
    <property type="project" value="TreeGrafter"/>
</dbReference>
<dbReference type="Pfam" id="PF00626">
    <property type="entry name" value="Gelsolin"/>
    <property type="match status" value="3"/>
</dbReference>
<evidence type="ECO:0000256" key="2">
    <source>
        <dbReference type="SAM" id="SignalP"/>
    </source>
</evidence>
<keyword evidence="1" id="KW-0677">Repeat</keyword>
<dbReference type="FunFam" id="3.40.20.10:FF:000002">
    <property type="entry name" value="Gelsolin"/>
    <property type="match status" value="1"/>
</dbReference>
<dbReference type="CDD" id="cd11290">
    <property type="entry name" value="gelsolin_S1_like"/>
    <property type="match status" value="1"/>
</dbReference>
<dbReference type="Gene3D" id="3.40.20.10">
    <property type="entry name" value="Severin"/>
    <property type="match status" value="3"/>
</dbReference>
<dbReference type="GO" id="GO:0005737">
    <property type="term" value="C:cytoplasm"/>
    <property type="evidence" value="ECO:0007669"/>
    <property type="project" value="TreeGrafter"/>
</dbReference>
<keyword evidence="2" id="KW-0732">Signal</keyword>
<evidence type="ECO:0000313" key="4">
    <source>
        <dbReference type="EMBL" id="JAV29241.1"/>
    </source>
</evidence>
<feature type="signal peptide" evidence="2">
    <location>
        <begin position="1"/>
        <end position="21"/>
    </location>
</feature>
<feature type="domain" description="Gelsolin-like" evidence="3">
    <location>
        <begin position="53"/>
        <end position="136"/>
    </location>
</feature>
<dbReference type="PRINTS" id="PR00597">
    <property type="entry name" value="GELSOLIN"/>
</dbReference>
<dbReference type="InterPro" id="IPR007123">
    <property type="entry name" value="Gelsolin-like_dom"/>
</dbReference>
<dbReference type="GO" id="GO:0051015">
    <property type="term" value="F:actin filament binding"/>
    <property type="evidence" value="ECO:0007669"/>
    <property type="project" value="InterPro"/>
</dbReference>
<evidence type="ECO:0000259" key="3">
    <source>
        <dbReference type="Pfam" id="PF00626"/>
    </source>
</evidence>
<dbReference type="SMART" id="SM00262">
    <property type="entry name" value="GEL"/>
    <property type="match status" value="3"/>
</dbReference>
<feature type="domain" description="Gelsolin-like" evidence="3">
    <location>
        <begin position="175"/>
        <end position="240"/>
    </location>
</feature>
<dbReference type="GO" id="GO:0015629">
    <property type="term" value="C:actin cytoskeleton"/>
    <property type="evidence" value="ECO:0007669"/>
    <property type="project" value="TreeGrafter"/>
</dbReference>
<dbReference type="CDD" id="cd11292">
    <property type="entry name" value="gelsolin_S3_like"/>
    <property type="match status" value="1"/>
</dbReference>
<dbReference type="InterPro" id="IPR007122">
    <property type="entry name" value="Villin/Gelsolin"/>
</dbReference>
<dbReference type="PANTHER" id="PTHR11977:SF123">
    <property type="entry name" value="GELSOLIN"/>
    <property type="match status" value="1"/>
</dbReference>
<name>A0A1Q3FNS1_CULTA</name>
<dbReference type="GO" id="GO:0051014">
    <property type="term" value="P:actin filament severing"/>
    <property type="evidence" value="ECO:0007669"/>
    <property type="project" value="TreeGrafter"/>
</dbReference>
<evidence type="ECO:0000256" key="1">
    <source>
        <dbReference type="ARBA" id="ARBA00022737"/>
    </source>
</evidence>
<dbReference type="EMBL" id="GFDL01005804">
    <property type="protein sequence ID" value="JAV29241.1"/>
    <property type="molecule type" value="Transcribed_RNA"/>
</dbReference>
<proteinExistence type="predicted"/>
<reference evidence="4" key="1">
    <citation type="submission" date="2017-01" db="EMBL/GenBank/DDBJ databases">
        <title>A deep insight into the sialotranscriptome of adult male and female Cluex tarsalis mosquitoes.</title>
        <authorList>
            <person name="Ribeiro J.M."/>
            <person name="Moreira F."/>
            <person name="Bernard K.A."/>
            <person name="Calvo E."/>
        </authorList>
    </citation>
    <scope>NUCLEOTIDE SEQUENCE</scope>
    <source>
        <strain evidence="4">Kern County</strain>
        <tissue evidence="4">Salivary glands</tissue>
    </source>
</reference>
<organism evidence="4">
    <name type="scientific">Culex tarsalis</name>
    <name type="common">Encephalitis mosquito</name>
    <dbReference type="NCBI Taxonomy" id="7177"/>
    <lineage>
        <taxon>Eukaryota</taxon>
        <taxon>Metazoa</taxon>
        <taxon>Ecdysozoa</taxon>
        <taxon>Arthropoda</taxon>
        <taxon>Hexapoda</taxon>
        <taxon>Insecta</taxon>
        <taxon>Pterygota</taxon>
        <taxon>Neoptera</taxon>
        <taxon>Endopterygota</taxon>
        <taxon>Diptera</taxon>
        <taxon>Nematocera</taxon>
        <taxon>Culicoidea</taxon>
        <taxon>Culicidae</taxon>
        <taxon>Culicinae</taxon>
        <taxon>Culicini</taxon>
        <taxon>Culex</taxon>
        <taxon>Culex</taxon>
    </lineage>
</organism>
<feature type="domain" description="Gelsolin-like" evidence="3">
    <location>
        <begin position="304"/>
        <end position="372"/>
    </location>
</feature>
<dbReference type="CDD" id="cd11289">
    <property type="entry name" value="gelsolin_S2_like"/>
    <property type="match status" value="1"/>
</dbReference>